<protein>
    <recommendedName>
        <fullName evidence="2">Peptidoglycan binding-like domain-containing protein</fullName>
    </recommendedName>
</protein>
<dbReference type="RefSeq" id="WP_147155901.1">
    <property type="nucleotide sequence ID" value="NZ_BKAJ01000169.1"/>
</dbReference>
<gene>
    <name evidence="3" type="ORF">RSO01_77250</name>
</gene>
<dbReference type="Proteomes" id="UP000321058">
    <property type="component" value="Unassembled WGS sequence"/>
</dbReference>
<dbReference type="AlphaFoldDB" id="A0A512NNR1"/>
<dbReference type="Gene3D" id="1.10.101.10">
    <property type="entry name" value="PGBD-like superfamily/PGBD"/>
    <property type="match status" value="1"/>
</dbReference>
<sequence>MIDDTSSRERCHICTSEDVITDKPISGPVGAGHGKPDDITMVQRFLNALLPVEGGPTLILAEDGICGPKTQAAINKYQKFAVGFVDGRIDPQGKTIRALTGFIVGSPTVPQGTLGQNAAGQPAADTPNARVPPPTEAENAVADAQQILRELEPRLKLLQFKLTPVTPPMLGLLNKHFAAGSDKVKPVDIVHISKVLADIHSFVVRASVPALRAVDNVLQFDDVADPQGVPAYTVAGGARLSKNEFVILFDKHSQRPKKFHGQTIWLTRRYLVRKNKDPQPKNSRQHFLLHEFCHFVGPSDNRPGVLDDIGYIHNKRFPFLGKLERLHNASTLALFFQEWCTGHVNVSSLFSLVNPTHFSKFPRLTAQRARSKSRIRATPHSAADRLARGVSIDFPGWQHEFHSVPNHEDAGRLPAGVKPMNVGPLMQDAMCVVAAKLAFALHYRHTGTIVPPTGFVAVSFETNVTMLSRPLPADLVAMLGTSQTLTQGEWTSEGHFAYRGAWVDDGTGSVSIAQIGEAFNFLMFAIAQNVGSEEPRLEMNEFNGMRNFRPGDMQKADAITSARYNTPLPVYKTSGPATGTLG</sequence>
<accession>A0A512NNR1</accession>
<organism evidence="3 4">
    <name type="scientific">Reyranella soli</name>
    <dbReference type="NCBI Taxonomy" id="1230389"/>
    <lineage>
        <taxon>Bacteria</taxon>
        <taxon>Pseudomonadati</taxon>
        <taxon>Pseudomonadota</taxon>
        <taxon>Alphaproteobacteria</taxon>
        <taxon>Hyphomicrobiales</taxon>
        <taxon>Reyranellaceae</taxon>
        <taxon>Reyranella</taxon>
    </lineage>
</organism>
<dbReference type="EMBL" id="BKAJ01000169">
    <property type="protein sequence ID" value="GEP60559.1"/>
    <property type="molecule type" value="Genomic_DNA"/>
</dbReference>
<evidence type="ECO:0000256" key="1">
    <source>
        <dbReference type="SAM" id="MobiDB-lite"/>
    </source>
</evidence>
<dbReference type="Pfam" id="PF01471">
    <property type="entry name" value="PG_binding_1"/>
    <property type="match status" value="1"/>
</dbReference>
<comment type="caution">
    <text evidence="3">The sequence shown here is derived from an EMBL/GenBank/DDBJ whole genome shotgun (WGS) entry which is preliminary data.</text>
</comment>
<dbReference type="InterPro" id="IPR002477">
    <property type="entry name" value="Peptidoglycan-bd-like"/>
</dbReference>
<feature type="domain" description="Peptidoglycan binding-like" evidence="2">
    <location>
        <begin position="37"/>
        <end position="92"/>
    </location>
</feature>
<evidence type="ECO:0000259" key="2">
    <source>
        <dbReference type="Pfam" id="PF01471"/>
    </source>
</evidence>
<reference evidence="3 4" key="1">
    <citation type="submission" date="2019-07" db="EMBL/GenBank/DDBJ databases">
        <title>Whole genome shotgun sequence of Reyranella soli NBRC 108950.</title>
        <authorList>
            <person name="Hosoyama A."/>
            <person name="Uohara A."/>
            <person name="Ohji S."/>
            <person name="Ichikawa N."/>
        </authorList>
    </citation>
    <scope>NUCLEOTIDE SEQUENCE [LARGE SCALE GENOMIC DNA]</scope>
    <source>
        <strain evidence="3 4">NBRC 108950</strain>
    </source>
</reference>
<keyword evidence="4" id="KW-1185">Reference proteome</keyword>
<evidence type="ECO:0000313" key="3">
    <source>
        <dbReference type="EMBL" id="GEP60559.1"/>
    </source>
</evidence>
<feature type="region of interest" description="Disordered" evidence="1">
    <location>
        <begin position="113"/>
        <end position="132"/>
    </location>
</feature>
<dbReference type="InterPro" id="IPR036366">
    <property type="entry name" value="PGBDSf"/>
</dbReference>
<evidence type="ECO:0000313" key="4">
    <source>
        <dbReference type="Proteomes" id="UP000321058"/>
    </source>
</evidence>
<dbReference type="OrthoDB" id="242200at2"/>
<proteinExistence type="predicted"/>
<name>A0A512NNR1_9HYPH</name>